<dbReference type="InterPro" id="IPR052519">
    <property type="entry name" value="Euk-type_GlcNAc_Kinase"/>
</dbReference>
<comment type="caution">
    <text evidence="2">The sequence shown here is derived from an EMBL/GenBank/DDBJ whole genome shotgun (WGS) entry which is preliminary data.</text>
</comment>
<dbReference type="Proteomes" id="UP000564644">
    <property type="component" value="Unassembled WGS sequence"/>
</dbReference>
<accession>A0A7X0SME1</accession>
<evidence type="ECO:0000259" key="1">
    <source>
        <dbReference type="Pfam" id="PF01869"/>
    </source>
</evidence>
<dbReference type="SUPFAM" id="SSF53067">
    <property type="entry name" value="Actin-like ATPase domain"/>
    <property type="match status" value="2"/>
</dbReference>
<dbReference type="PANTHER" id="PTHR43190">
    <property type="entry name" value="N-ACETYL-D-GLUCOSAMINE KINASE"/>
    <property type="match status" value="1"/>
</dbReference>
<protein>
    <submittedName>
        <fullName evidence="2">ATPase</fullName>
    </submittedName>
</protein>
<dbReference type="EMBL" id="JACJVO010000007">
    <property type="protein sequence ID" value="MBB6730428.1"/>
    <property type="molecule type" value="Genomic_DNA"/>
</dbReference>
<gene>
    <name evidence="2" type="ORF">H7C18_05895</name>
</gene>
<proteinExistence type="predicted"/>
<sequence>MKYAAGIDGGGTKTAVRIANEDGRTIASFEAGPLNFTGQDEISVRLTLQDIFDQIGVACGELSLCIQTCIGAAGISHPTVAERLTAAVRGSGYEGGLLLTGDHVTALCGGVDSLHGIIVIAGTGSICYGQTEAGLSHRTGGFGHLIDDEGSGYSIGRELLAAVVRAEDGRSGPTVLTRLAFERLQADGVRDIVGFVYDQTRNKKDIAALAPLLSEACAAGDPAALAIAERSARALLGLVVPVAEKLSLAEGPLALAGSVLLRNDYVRDKFRKLLSERFPRMTVFPARRDAADGAVRLALSRM</sequence>
<dbReference type="AlphaFoldDB" id="A0A7X0SME1"/>
<evidence type="ECO:0000313" key="2">
    <source>
        <dbReference type="EMBL" id="MBB6730428.1"/>
    </source>
</evidence>
<name>A0A7X0SME1_9BACL</name>
<reference evidence="2 3" key="1">
    <citation type="submission" date="2020-08" db="EMBL/GenBank/DDBJ databases">
        <title>Cohnella phylogeny.</title>
        <authorList>
            <person name="Dunlap C."/>
        </authorList>
    </citation>
    <scope>NUCLEOTIDE SEQUENCE [LARGE SCALE GENOMIC DNA]</scope>
    <source>
        <strain evidence="2 3">CBP 2801</strain>
    </source>
</reference>
<dbReference type="Pfam" id="PF01869">
    <property type="entry name" value="BcrAD_BadFG"/>
    <property type="match status" value="1"/>
</dbReference>
<dbReference type="PANTHER" id="PTHR43190:SF3">
    <property type="entry name" value="N-ACETYL-D-GLUCOSAMINE KINASE"/>
    <property type="match status" value="1"/>
</dbReference>
<organism evidence="2 3">
    <name type="scientific">Cohnella zeiphila</name>
    <dbReference type="NCBI Taxonomy" id="2761120"/>
    <lineage>
        <taxon>Bacteria</taxon>
        <taxon>Bacillati</taxon>
        <taxon>Bacillota</taxon>
        <taxon>Bacilli</taxon>
        <taxon>Bacillales</taxon>
        <taxon>Paenibacillaceae</taxon>
        <taxon>Cohnella</taxon>
    </lineage>
</organism>
<evidence type="ECO:0000313" key="3">
    <source>
        <dbReference type="Proteomes" id="UP000564644"/>
    </source>
</evidence>
<dbReference type="InterPro" id="IPR002731">
    <property type="entry name" value="ATPase_BadF"/>
</dbReference>
<dbReference type="RefSeq" id="WP_185128097.1">
    <property type="nucleotide sequence ID" value="NZ_JACJVO010000007.1"/>
</dbReference>
<dbReference type="InterPro" id="IPR043129">
    <property type="entry name" value="ATPase_NBD"/>
</dbReference>
<keyword evidence="3" id="KW-1185">Reference proteome</keyword>
<feature type="domain" description="ATPase BadF/BadG/BcrA/BcrD type" evidence="1">
    <location>
        <begin position="6"/>
        <end position="294"/>
    </location>
</feature>
<dbReference type="Gene3D" id="3.30.420.40">
    <property type="match status" value="2"/>
</dbReference>